<dbReference type="SUPFAM" id="SSF53659">
    <property type="entry name" value="Isocitrate/Isopropylmalate dehydrogenase-like"/>
    <property type="match status" value="1"/>
</dbReference>
<dbReference type="PANTHER" id="PTHR43356:SF2">
    <property type="entry name" value="PHOSPHATE ACETYLTRANSFERASE"/>
    <property type="match status" value="1"/>
</dbReference>
<proteinExistence type="inferred from homology"/>
<dbReference type="NCBIfam" id="NF006045">
    <property type="entry name" value="PRK08190.1"/>
    <property type="match status" value="1"/>
</dbReference>
<dbReference type="Gene3D" id="3.40.718.10">
    <property type="entry name" value="Isopropylmalate Dehydrogenase"/>
    <property type="match status" value="1"/>
</dbReference>
<evidence type="ECO:0000259" key="4">
    <source>
        <dbReference type="Pfam" id="PF01515"/>
    </source>
</evidence>
<evidence type="ECO:0000256" key="2">
    <source>
        <dbReference type="ARBA" id="ARBA00022679"/>
    </source>
</evidence>
<comment type="similarity">
    <text evidence="1">Belongs to the phosphate acetyltransferase and butyryltransferase family.</text>
</comment>
<protein>
    <recommendedName>
        <fullName evidence="4">Phosphate acetyl/butaryl transferase domain-containing protein</fullName>
    </recommendedName>
</protein>
<evidence type="ECO:0000256" key="3">
    <source>
        <dbReference type="ARBA" id="ARBA00023315"/>
    </source>
</evidence>
<evidence type="ECO:0000313" key="5">
    <source>
        <dbReference type="EMBL" id="SVA62875.1"/>
    </source>
</evidence>
<organism evidence="5">
    <name type="scientific">marine metagenome</name>
    <dbReference type="NCBI Taxonomy" id="408172"/>
    <lineage>
        <taxon>unclassified sequences</taxon>
        <taxon>metagenomes</taxon>
        <taxon>ecological metagenomes</taxon>
    </lineage>
</organism>
<dbReference type="InterPro" id="IPR012147">
    <property type="entry name" value="P_Ac_Bu_trans"/>
</dbReference>
<dbReference type="GO" id="GO:0016746">
    <property type="term" value="F:acyltransferase activity"/>
    <property type="evidence" value="ECO:0007669"/>
    <property type="project" value="UniProtKB-KW"/>
</dbReference>
<accession>A0A381XDQ3</accession>
<keyword evidence="3" id="KW-0012">Acyltransferase</keyword>
<dbReference type="PANTHER" id="PTHR43356">
    <property type="entry name" value="PHOSPHATE ACETYLTRANSFERASE"/>
    <property type="match status" value="1"/>
</dbReference>
<dbReference type="InterPro" id="IPR002505">
    <property type="entry name" value="PTA_PTB"/>
</dbReference>
<dbReference type="PIRSF" id="PIRSF000428">
    <property type="entry name" value="P_Ac_trans"/>
    <property type="match status" value="1"/>
</dbReference>
<dbReference type="EMBL" id="UINC01014807">
    <property type="protein sequence ID" value="SVA62875.1"/>
    <property type="molecule type" value="Genomic_DNA"/>
</dbReference>
<dbReference type="AlphaFoldDB" id="A0A381XDQ3"/>
<dbReference type="Pfam" id="PF01515">
    <property type="entry name" value="PTA_PTB"/>
    <property type="match status" value="1"/>
</dbReference>
<reference evidence="5" key="1">
    <citation type="submission" date="2018-05" db="EMBL/GenBank/DDBJ databases">
        <authorList>
            <person name="Lanie J.A."/>
            <person name="Ng W.-L."/>
            <person name="Kazmierczak K.M."/>
            <person name="Andrzejewski T.M."/>
            <person name="Davidsen T.M."/>
            <person name="Wayne K.J."/>
            <person name="Tettelin H."/>
            <person name="Glass J.I."/>
            <person name="Rusch D."/>
            <person name="Podicherti R."/>
            <person name="Tsui H.-C.T."/>
            <person name="Winkler M.E."/>
        </authorList>
    </citation>
    <scope>NUCLEOTIDE SEQUENCE</scope>
</reference>
<name>A0A381XDQ3_9ZZZZ</name>
<sequence length="308" mass="32442">MLSSAPFECPSGLLTHAQRHPPLKTAVVNAGTETVMTSVKLATEHNLIEPTLVGDSSAINSIATAINWDIGKFSVVDVGSETKAAKLCVSLARRGEVLALMKGHIHSEALMQEALQRNQGIRLKRRPSHAFYMTVPGDEQGICITDAVINVLPRVKQKIAIARNVIELMHALGNPKPRVALISGTELSMPEMPSSMDAAEIVKEAENGALPGAEIAGPMALDVAISKQAATIKGVNNAVAGNADVLLVPNLEAGNVLFKQMVYSVSANAAGLVLGMKVPIMLTSRADPPEARLASAALASIYSAHRDL</sequence>
<dbReference type="InterPro" id="IPR050500">
    <property type="entry name" value="Phos_Acetyltrans/Butyryltrans"/>
</dbReference>
<keyword evidence="2" id="KW-0808">Transferase</keyword>
<feature type="domain" description="Phosphate acetyl/butaryl transferase" evidence="4">
    <location>
        <begin position="84"/>
        <end position="299"/>
    </location>
</feature>
<gene>
    <name evidence="5" type="ORF">METZ01_LOCUS115729</name>
</gene>
<evidence type="ECO:0000256" key="1">
    <source>
        <dbReference type="ARBA" id="ARBA00005656"/>
    </source>
</evidence>